<sequence length="44" mass="4820">MLYAALNRVLISYNPIEKLSASFILPQTIGEIIALGINSLDSKQ</sequence>
<dbReference type="AlphaFoldDB" id="A0A2P2P4W1"/>
<protein>
    <submittedName>
        <fullName evidence="1">Uncharacterized protein</fullName>
    </submittedName>
</protein>
<name>A0A2P2P4W1_RHIMU</name>
<evidence type="ECO:0000313" key="1">
    <source>
        <dbReference type="EMBL" id="MBX49683.1"/>
    </source>
</evidence>
<reference evidence="1" key="1">
    <citation type="submission" date="2018-02" db="EMBL/GenBank/DDBJ databases">
        <title>Rhizophora mucronata_Transcriptome.</title>
        <authorList>
            <person name="Meera S.P."/>
            <person name="Sreeshan A."/>
            <person name="Augustine A."/>
        </authorList>
    </citation>
    <scope>NUCLEOTIDE SEQUENCE</scope>
    <source>
        <tissue evidence="1">Leaf</tissue>
    </source>
</reference>
<proteinExistence type="predicted"/>
<organism evidence="1">
    <name type="scientific">Rhizophora mucronata</name>
    <name type="common">Asiatic mangrove</name>
    <dbReference type="NCBI Taxonomy" id="61149"/>
    <lineage>
        <taxon>Eukaryota</taxon>
        <taxon>Viridiplantae</taxon>
        <taxon>Streptophyta</taxon>
        <taxon>Embryophyta</taxon>
        <taxon>Tracheophyta</taxon>
        <taxon>Spermatophyta</taxon>
        <taxon>Magnoliopsida</taxon>
        <taxon>eudicotyledons</taxon>
        <taxon>Gunneridae</taxon>
        <taxon>Pentapetalae</taxon>
        <taxon>rosids</taxon>
        <taxon>fabids</taxon>
        <taxon>Malpighiales</taxon>
        <taxon>Rhizophoraceae</taxon>
        <taxon>Rhizophora</taxon>
    </lineage>
</organism>
<accession>A0A2P2P4W1</accession>
<dbReference type="EMBL" id="GGEC01069199">
    <property type="protein sequence ID" value="MBX49683.1"/>
    <property type="molecule type" value="Transcribed_RNA"/>
</dbReference>